<dbReference type="EMBL" id="MU069449">
    <property type="protein sequence ID" value="KAF5843082.1"/>
    <property type="molecule type" value="Genomic_DNA"/>
</dbReference>
<keyword evidence="3" id="KW-1185">Reference proteome</keyword>
<evidence type="ECO:0000313" key="2">
    <source>
        <dbReference type="EMBL" id="KAF5843082.1"/>
    </source>
</evidence>
<reference evidence="2" key="1">
    <citation type="submission" date="2017-08" db="EMBL/GenBank/DDBJ databases">
        <authorList>
            <person name="Polle J.E."/>
            <person name="Barry K."/>
            <person name="Cushman J."/>
            <person name="Schmutz J."/>
            <person name="Tran D."/>
            <person name="Hathwaick L.T."/>
            <person name="Yim W.C."/>
            <person name="Jenkins J."/>
            <person name="Mckie-Krisberg Z.M."/>
            <person name="Prochnik S."/>
            <person name="Lindquist E."/>
            <person name="Dockter R.B."/>
            <person name="Adam C."/>
            <person name="Molina H."/>
            <person name="Bunkerborg J."/>
            <person name="Jin E."/>
            <person name="Buchheim M."/>
            <person name="Magnuson J."/>
        </authorList>
    </citation>
    <scope>NUCLEOTIDE SEQUENCE</scope>
    <source>
        <strain evidence="2">CCAP 19/18</strain>
    </source>
</reference>
<sequence>MIRNVSVHVLVQNEYKDLDCFRRENQRRAEVARANGIPIPTKTSHSNQHHHTSSHLKPHAANNNSATHNNSSSSHHNSPRNPSGLPPSGPPKVQAS</sequence>
<proteinExistence type="predicted"/>
<dbReference type="Proteomes" id="UP000815325">
    <property type="component" value="Unassembled WGS sequence"/>
</dbReference>
<accession>A0ABQ7H8A0</accession>
<evidence type="ECO:0000256" key="1">
    <source>
        <dbReference type="SAM" id="MobiDB-lite"/>
    </source>
</evidence>
<evidence type="ECO:0008006" key="4">
    <source>
        <dbReference type="Google" id="ProtNLM"/>
    </source>
</evidence>
<feature type="compositionally biased region" description="Basic residues" evidence="1">
    <location>
        <begin position="47"/>
        <end position="58"/>
    </location>
</feature>
<comment type="caution">
    <text evidence="2">The sequence shown here is derived from an EMBL/GenBank/DDBJ whole genome shotgun (WGS) entry which is preliminary data.</text>
</comment>
<gene>
    <name evidence="2" type="ORF">DUNSADRAFT_2695</name>
</gene>
<name>A0ABQ7H8A0_DUNSA</name>
<organism evidence="2 3">
    <name type="scientific">Dunaliella salina</name>
    <name type="common">Green alga</name>
    <name type="synonym">Protococcus salinus</name>
    <dbReference type="NCBI Taxonomy" id="3046"/>
    <lineage>
        <taxon>Eukaryota</taxon>
        <taxon>Viridiplantae</taxon>
        <taxon>Chlorophyta</taxon>
        <taxon>core chlorophytes</taxon>
        <taxon>Chlorophyceae</taxon>
        <taxon>CS clade</taxon>
        <taxon>Chlamydomonadales</taxon>
        <taxon>Dunaliellaceae</taxon>
        <taxon>Dunaliella</taxon>
    </lineage>
</organism>
<feature type="region of interest" description="Disordered" evidence="1">
    <location>
        <begin position="29"/>
        <end position="96"/>
    </location>
</feature>
<evidence type="ECO:0000313" key="3">
    <source>
        <dbReference type="Proteomes" id="UP000815325"/>
    </source>
</evidence>
<feature type="compositionally biased region" description="Low complexity" evidence="1">
    <location>
        <begin position="59"/>
        <end position="83"/>
    </location>
</feature>
<protein>
    <recommendedName>
        <fullName evidence="4">Encoded protein</fullName>
    </recommendedName>
</protein>